<accession>A0A0C4E5A9</accession>
<keyword evidence="4" id="KW-1185">Reference proteome</keyword>
<proteinExistence type="predicted"/>
<dbReference type="EMBL" id="GL876971">
    <property type="protein sequence ID" value="KLU88690.1"/>
    <property type="molecule type" value="Genomic_DNA"/>
</dbReference>
<reference evidence="2" key="3">
    <citation type="submission" date="2011-03" db="EMBL/GenBank/DDBJ databases">
        <title>Annotation of Magnaporthe poae ATCC 64411.</title>
        <authorList>
            <person name="Ma L.-J."/>
            <person name="Dead R."/>
            <person name="Young S.K."/>
            <person name="Zeng Q."/>
            <person name="Gargeya S."/>
            <person name="Fitzgerald M."/>
            <person name="Haas B."/>
            <person name="Abouelleil A."/>
            <person name="Alvarado L."/>
            <person name="Arachchi H.M."/>
            <person name="Berlin A."/>
            <person name="Brown A."/>
            <person name="Chapman S.B."/>
            <person name="Chen Z."/>
            <person name="Dunbar C."/>
            <person name="Freedman E."/>
            <person name="Gearin G."/>
            <person name="Gellesch M."/>
            <person name="Goldberg J."/>
            <person name="Griggs A."/>
            <person name="Gujja S."/>
            <person name="Heiman D."/>
            <person name="Howarth C."/>
            <person name="Larson L."/>
            <person name="Lui A."/>
            <person name="MacDonald P.J.P."/>
            <person name="Mehta T."/>
            <person name="Montmayeur A."/>
            <person name="Murphy C."/>
            <person name="Neiman D."/>
            <person name="Pearson M."/>
            <person name="Priest M."/>
            <person name="Roberts A."/>
            <person name="Saif S."/>
            <person name="Shea T."/>
            <person name="Shenoy N."/>
            <person name="Sisk P."/>
            <person name="Stolte C."/>
            <person name="Sykes S."/>
            <person name="Yandava C."/>
            <person name="Wortman J."/>
            <person name="Nusbaum C."/>
            <person name="Birren B."/>
        </authorList>
    </citation>
    <scope>NUCLEOTIDE SEQUENCE</scope>
    <source>
        <strain evidence="2">ATCC 64411</strain>
    </source>
</reference>
<dbReference type="Proteomes" id="UP000011715">
    <property type="component" value="Unassembled WGS sequence"/>
</dbReference>
<dbReference type="EnsemblFungi" id="MAPG_07675T0">
    <property type="protein sequence ID" value="MAPG_07675T0"/>
    <property type="gene ID" value="MAPG_07675"/>
</dbReference>
<reference evidence="3" key="5">
    <citation type="submission" date="2015-06" db="UniProtKB">
        <authorList>
            <consortium name="EnsemblFungi"/>
        </authorList>
    </citation>
    <scope>IDENTIFICATION</scope>
    <source>
        <strain evidence="3">ATCC 64411</strain>
    </source>
</reference>
<evidence type="ECO:0000313" key="2">
    <source>
        <dbReference type="EMBL" id="KLU88690.1"/>
    </source>
</evidence>
<reference evidence="3" key="4">
    <citation type="journal article" date="2015" name="G3 (Bethesda)">
        <title>Genome sequences of three phytopathogenic species of the Magnaporthaceae family of fungi.</title>
        <authorList>
            <person name="Okagaki L.H."/>
            <person name="Nunes C.C."/>
            <person name="Sailsbery J."/>
            <person name="Clay B."/>
            <person name="Brown D."/>
            <person name="John T."/>
            <person name="Oh Y."/>
            <person name="Young N."/>
            <person name="Fitzgerald M."/>
            <person name="Haas B.J."/>
            <person name="Zeng Q."/>
            <person name="Young S."/>
            <person name="Adiconis X."/>
            <person name="Fan L."/>
            <person name="Levin J.Z."/>
            <person name="Mitchell T.K."/>
            <person name="Okubara P.A."/>
            <person name="Farman M.L."/>
            <person name="Kohn L.M."/>
            <person name="Birren B."/>
            <person name="Ma L.-J."/>
            <person name="Dean R.A."/>
        </authorList>
    </citation>
    <scope>NUCLEOTIDE SEQUENCE</scope>
    <source>
        <strain evidence="3">ATCC 64411 / 73-15</strain>
    </source>
</reference>
<feature type="compositionally biased region" description="Low complexity" evidence="1">
    <location>
        <begin position="135"/>
        <end position="151"/>
    </location>
</feature>
<evidence type="ECO:0000256" key="1">
    <source>
        <dbReference type="SAM" id="MobiDB-lite"/>
    </source>
</evidence>
<gene>
    <name evidence="2" type="ORF">MAPG_07675</name>
</gene>
<reference evidence="2" key="1">
    <citation type="submission" date="2010-05" db="EMBL/GenBank/DDBJ databases">
        <title>The Genome Sequence of Magnaporthe poae strain ATCC 64411.</title>
        <authorList>
            <consortium name="The Broad Institute Genome Sequencing Platform"/>
            <consortium name="Broad Institute Genome Sequencing Center for Infectious Disease"/>
            <person name="Ma L.-J."/>
            <person name="Dead R."/>
            <person name="Young S."/>
            <person name="Zeng Q."/>
            <person name="Koehrsen M."/>
            <person name="Alvarado L."/>
            <person name="Berlin A."/>
            <person name="Chapman S.B."/>
            <person name="Chen Z."/>
            <person name="Freedman E."/>
            <person name="Gellesch M."/>
            <person name="Goldberg J."/>
            <person name="Griggs A."/>
            <person name="Gujja S."/>
            <person name="Heilman E.R."/>
            <person name="Heiman D."/>
            <person name="Hepburn T."/>
            <person name="Howarth C."/>
            <person name="Jen D."/>
            <person name="Larson L."/>
            <person name="Mehta T."/>
            <person name="Neiman D."/>
            <person name="Pearson M."/>
            <person name="Roberts A."/>
            <person name="Saif S."/>
            <person name="Shea T."/>
            <person name="Shenoy N."/>
            <person name="Sisk P."/>
            <person name="Stolte C."/>
            <person name="Sykes S."/>
            <person name="Walk T."/>
            <person name="White J."/>
            <person name="Yandava C."/>
            <person name="Haas B."/>
            <person name="Nusbaum C."/>
            <person name="Birren B."/>
        </authorList>
    </citation>
    <scope>NUCLEOTIDE SEQUENCE</scope>
    <source>
        <strain evidence="2">ATCC 64411</strain>
    </source>
</reference>
<evidence type="ECO:0000313" key="4">
    <source>
        <dbReference type="Proteomes" id="UP000011715"/>
    </source>
</evidence>
<dbReference type="AlphaFoldDB" id="A0A0C4E5A9"/>
<evidence type="ECO:0000313" key="3">
    <source>
        <dbReference type="EnsemblFungi" id="MAPG_07675T0"/>
    </source>
</evidence>
<organism evidence="3 4">
    <name type="scientific">Magnaporthiopsis poae (strain ATCC 64411 / 73-15)</name>
    <name type="common">Kentucky bluegrass fungus</name>
    <name type="synonym">Magnaporthe poae</name>
    <dbReference type="NCBI Taxonomy" id="644358"/>
    <lineage>
        <taxon>Eukaryota</taxon>
        <taxon>Fungi</taxon>
        <taxon>Dikarya</taxon>
        <taxon>Ascomycota</taxon>
        <taxon>Pezizomycotina</taxon>
        <taxon>Sordariomycetes</taxon>
        <taxon>Sordariomycetidae</taxon>
        <taxon>Magnaporthales</taxon>
        <taxon>Magnaporthaceae</taxon>
        <taxon>Magnaporthiopsis</taxon>
    </lineage>
</organism>
<name>A0A0C4E5A9_MAGP6</name>
<reference evidence="4" key="2">
    <citation type="submission" date="2010-05" db="EMBL/GenBank/DDBJ databases">
        <title>The genome sequence of Magnaporthe poae strain ATCC 64411.</title>
        <authorList>
            <person name="Ma L.-J."/>
            <person name="Dead R."/>
            <person name="Young S."/>
            <person name="Zeng Q."/>
            <person name="Koehrsen M."/>
            <person name="Alvarado L."/>
            <person name="Berlin A."/>
            <person name="Chapman S.B."/>
            <person name="Chen Z."/>
            <person name="Freedman E."/>
            <person name="Gellesch M."/>
            <person name="Goldberg J."/>
            <person name="Griggs A."/>
            <person name="Gujja S."/>
            <person name="Heilman E.R."/>
            <person name="Heiman D."/>
            <person name="Hepburn T."/>
            <person name="Howarth C."/>
            <person name="Jen D."/>
            <person name="Larson L."/>
            <person name="Mehta T."/>
            <person name="Neiman D."/>
            <person name="Pearson M."/>
            <person name="Roberts A."/>
            <person name="Saif S."/>
            <person name="Shea T."/>
            <person name="Shenoy N."/>
            <person name="Sisk P."/>
            <person name="Stolte C."/>
            <person name="Sykes S."/>
            <person name="Walk T."/>
            <person name="White J."/>
            <person name="Yandava C."/>
            <person name="Haas B."/>
            <person name="Nusbaum C."/>
            <person name="Birren B."/>
        </authorList>
    </citation>
    <scope>NUCLEOTIDE SEQUENCE [LARGE SCALE GENOMIC DNA]</scope>
    <source>
        <strain evidence="4">ATCC 64411 / 73-15</strain>
    </source>
</reference>
<sequence>MGPSIRHLPGQTKTSLPMDALLETELCSTQSLSLGPLSLCAIVLQRQYRYLYQPVELLYAGFAVLGIIKPIHLFSSYIVTTLDRQPWRISSPTKGQQAVETRDPPGHLIGNRESQVGRTPCSETTNQQPCARSGTQSPSRAAAAATSTSAPTPAPLSVVPGPWPSRWTAPTSNGKPPQYRRFPALVPPAARAPTRASARECWPIC</sequence>
<feature type="compositionally biased region" description="Polar residues" evidence="1">
    <location>
        <begin position="112"/>
        <end position="134"/>
    </location>
</feature>
<dbReference type="VEuPathDB" id="FungiDB:MAPG_07675"/>
<feature type="region of interest" description="Disordered" evidence="1">
    <location>
        <begin position="89"/>
        <end position="182"/>
    </location>
</feature>
<protein>
    <submittedName>
        <fullName evidence="2 3">Uncharacterized protein</fullName>
    </submittedName>
</protein>
<feature type="compositionally biased region" description="Polar residues" evidence="1">
    <location>
        <begin position="89"/>
        <end position="99"/>
    </location>
</feature>
<dbReference type="EMBL" id="ADBL01001856">
    <property type="status" value="NOT_ANNOTATED_CDS"/>
    <property type="molecule type" value="Genomic_DNA"/>
</dbReference>